<dbReference type="FunFam" id="3.30.565.10:FF:000006">
    <property type="entry name" value="Sensor histidine kinase WalK"/>
    <property type="match status" value="1"/>
</dbReference>
<keyword evidence="5" id="KW-0597">Phosphoprotein</keyword>
<keyword evidence="8" id="KW-0547">Nucleotide-binding</keyword>
<evidence type="ECO:0000313" key="22">
    <source>
        <dbReference type="Proteomes" id="UP000634647"/>
    </source>
</evidence>
<name>A0AAN4ZY11_9RHOB</name>
<reference evidence="20 21" key="2">
    <citation type="submission" date="2016-10" db="EMBL/GenBank/DDBJ databases">
        <authorList>
            <person name="Varghese N."/>
            <person name="Submissions S."/>
        </authorList>
    </citation>
    <scope>NUCLEOTIDE SEQUENCE [LARGE SCALE GENOMIC DNA]</scope>
    <source>
        <strain evidence="20 21">DSM 24802</strain>
    </source>
</reference>
<keyword evidence="11 15" id="KW-1133">Transmembrane helix</keyword>
<protein>
    <recommendedName>
        <fullName evidence="3">histidine kinase</fullName>
        <ecNumber evidence="3">2.7.13.3</ecNumber>
    </recommendedName>
</protein>
<dbReference type="SMART" id="SM00388">
    <property type="entry name" value="HisKA"/>
    <property type="match status" value="1"/>
</dbReference>
<accession>A0AAN4ZY11</accession>
<dbReference type="GO" id="GO:0030295">
    <property type="term" value="F:protein kinase activator activity"/>
    <property type="evidence" value="ECO:0007669"/>
    <property type="project" value="TreeGrafter"/>
</dbReference>
<dbReference type="Gene3D" id="3.30.565.10">
    <property type="entry name" value="Histidine kinase-like ATPase, C-terminal domain"/>
    <property type="match status" value="1"/>
</dbReference>
<keyword evidence="7 15" id="KW-0812">Transmembrane</keyword>
<evidence type="ECO:0000256" key="13">
    <source>
        <dbReference type="ARBA" id="ARBA00023136"/>
    </source>
</evidence>
<dbReference type="Pfam" id="PF00512">
    <property type="entry name" value="HisKA"/>
    <property type="match status" value="1"/>
</dbReference>
<evidence type="ECO:0000256" key="5">
    <source>
        <dbReference type="ARBA" id="ARBA00022553"/>
    </source>
</evidence>
<dbReference type="InterPro" id="IPR003661">
    <property type="entry name" value="HisK_dim/P_dom"/>
</dbReference>
<dbReference type="InterPro" id="IPR035965">
    <property type="entry name" value="PAS-like_dom_sf"/>
</dbReference>
<keyword evidence="13 15" id="KW-0472">Membrane</keyword>
<dbReference type="InterPro" id="IPR050351">
    <property type="entry name" value="BphY/WalK/GraS-like"/>
</dbReference>
<dbReference type="GO" id="GO:0005524">
    <property type="term" value="F:ATP binding"/>
    <property type="evidence" value="ECO:0007669"/>
    <property type="project" value="UniProtKB-KW"/>
</dbReference>
<evidence type="ECO:0000313" key="21">
    <source>
        <dbReference type="Proteomes" id="UP000199541"/>
    </source>
</evidence>
<evidence type="ECO:0000256" key="10">
    <source>
        <dbReference type="ARBA" id="ARBA00022840"/>
    </source>
</evidence>
<dbReference type="InterPro" id="IPR013767">
    <property type="entry name" value="PAS_fold"/>
</dbReference>
<dbReference type="InterPro" id="IPR000700">
    <property type="entry name" value="PAS-assoc_C"/>
</dbReference>
<dbReference type="SMART" id="SM00387">
    <property type="entry name" value="HATPase_c"/>
    <property type="match status" value="1"/>
</dbReference>
<feature type="domain" description="PAS" evidence="17">
    <location>
        <begin position="436"/>
        <end position="506"/>
    </location>
</feature>
<proteinExistence type="predicted"/>
<keyword evidence="10" id="KW-0067">ATP-binding</keyword>
<feature type="region of interest" description="Disordered" evidence="14">
    <location>
        <begin position="95"/>
        <end position="127"/>
    </location>
</feature>
<dbReference type="PROSITE" id="PS50113">
    <property type="entry name" value="PAC"/>
    <property type="match status" value="1"/>
</dbReference>
<evidence type="ECO:0000313" key="19">
    <source>
        <dbReference type="EMBL" id="GHD99389.1"/>
    </source>
</evidence>
<feature type="transmembrane region" description="Helical" evidence="15">
    <location>
        <begin position="6"/>
        <end position="27"/>
    </location>
</feature>
<evidence type="ECO:0000256" key="9">
    <source>
        <dbReference type="ARBA" id="ARBA00022777"/>
    </source>
</evidence>
<keyword evidence="21" id="KW-1185">Reference proteome</keyword>
<dbReference type="PANTHER" id="PTHR42878:SF7">
    <property type="entry name" value="SENSOR HISTIDINE KINASE GLRK"/>
    <property type="match status" value="1"/>
</dbReference>
<dbReference type="Gene3D" id="1.10.287.130">
    <property type="match status" value="1"/>
</dbReference>
<reference evidence="19" key="3">
    <citation type="submission" date="2023-06" db="EMBL/GenBank/DDBJ databases">
        <authorList>
            <person name="Sun Q."/>
            <person name="Zhou Y."/>
        </authorList>
    </citation>
    <scope>NUCLEOTIDE SEQUENCE</scope>
    <source>
        <strain evidence="19">CGMCC 1.10859</strain>
    </source>
</reference>
<dbReference type="InterPro" id="IPR029151">
    <property type="entry name" value="Sensor-like_sf"/>
</dbReference>
<evidence type="ECO:0000256" key="11">
    <source>
        <dbReference type="ARBA" id="ARBA00022989"/>
    </source>
</evidence>
<dbReference type="RefSeq" id="WP_051646009.1">
    <property type="nucleotide sequence ID" value="NZ_BNAB01000002.1"/>
</dbReference>
<dbReference type="InterPro" id="IPR036890">
    <property type="entry name" value="HATPase_C_sf"/>
</dbReference>
<comment type="subcellular location">
    <subcellularLocation>
        <location evidence="2">Cell membrane</location>
        <topology evidence="2">Multi-pass membrane protein</topology>
    </subcellularLocation>
</comment>
<dbReference type="AlphaFoldDB" id="A0AAN4ZY11"/>
<evidence type="ECO:0000256" key="15">
    <source>
        <dbReference type="SAM" id="Phobius"/>
    </source>
</evidence>
<dbReference type="GO" id="GO:0000156">
    <property type="term" value="F:phosphorelay response regulator activity"/>
    <property type="evidence" value="ECO:0007669"/>
    <property type="project" value="TreeGrafter"/>
</dbReference>
<evidence type="ECO:0000256" key="4">
    <source>
        <dbReference type="ARBA" id="ARBA00022475"/>
    </source>
</evidence>
<evidence type="ECO:0000256" key="1">
    <source>
        <dbReference type="ARBA" id="ARBA00000085"/>
    </source>
</evidence>
<dbReference type="InterPro" id="IPR005467">
    <property type="entry name" value="His_kinase_dom"/>
</dbReference>
<keyword evidence="4" id="KW-1003">Cell membrane</keyword>
<dbReference type="Gene3D" id="3.30.450.20">
    <property type="entry name" value="PAS domain"/>
    <property type="match status" value="2"/>
</dbReference>
<evidence type="ECO:0000313" key="20">
    <source>
        <dbReference type="EMBL" id="SDW27223.1"/>
    </source>
</evidence>
<dbReference type="PRINTS" id="PR00344">
    <property type="entry name" value="BCTRLSENSOR"/>
</dbReference>
<dbReference type="SUPFAM" id="SSF47384">
    <property type="entry name" value="Homodimeric domain of signal transducing histidine kinase"/>
    <property type="match status" value="1"/>
</dbReference>
<dbReference type="GO" id="GO:0005886">
    <property type="term" value="C:plasma membrane"/>
    <property type="evidence" value="ECO:0007669"/>
    <property type="project" value="UniProtKB-SubCell"/>
</dbReference>
<feature type="transmembrane region" description="Helical" evidence="15">
    <location>
        <begin position="366"/>
        <end position="389"/>
    </location>
</feature>
<dbReference type="InterPro" id="IPR000014">
    <property type="entry name" value="PAS"/>
</dbReference>
<dbReference type="NCBIfam" id="TIGR00229">
    <property type="entry name" value="sensory_box"/>
    <property type="match status" value="1"/>
</dbReference>
<evidence type="ECO:0000259" key="18">
    <source>
        <dbReference type="PROSITE" id="PS50113"/>
    </source>
</evidence>
<feature type="domain" description="PAC" evidence="18">
    <location>
        <begin position="510"/>
        <end position="563"/>
    </location>
</feature>
<evidence type="ECO:0000256" key="14">
    <source>
        <dbReference type="SAM" id="MobiDB-lite"/>
    </source>
</evidence>
<evidence type="ECO:0000256" key="7">
    <source>
        <dbReference type="ARBA" id="ARBA00022692"/>
    </source>
</evidence>
<dbReference type="InterPro" id="IPR004358">
    <property type="entry name" value="Sig_transdc_His_kin-like_C"/>
</dbReference>
<dbReference type="SUPFAM" id="SSF55874">
    <property type="entry name" value="ATPase domain of HSP90 chaperone/DNA topoisomerase II/histidine kinase"/>
    <property type="match status" value="1"/>
</dbReference>
<dbReference type="GO" id="GO:0000155">
    <property type="term" value="F:phosphorelay sensor kinase activity"/>
    <property type="evidence" value="ECO:0007669"/>
    <property type="project" value="InterPro"/>
</dbReference>
<dbReference type="GO" id="GO:0006355">
    <property type="term" value="P:regulation of DNA-templated transcription"/>
    <property type="evidence" value="ECO:0007669"/>
    <property type="project" value="InterPro"/>
</dbReference>
<dbReference type="CDD" id="cd00082">
    <property type="entry name" value="HisKA"/>
    <property type="match status" value="1"/>
</dbReference>
<evidence type="ECO:0000256" key="2">
    <source>
        <dbReference type="ARBA" id="ARBA00004651"/>
    </source>
</evidence>
<comment type="catalytic activity">
    <reaction evidence="1">
        <text>ATP + protein L-histidine = ADP + protein N-phospho-L-histidine.</text>
        <dbReference type="EC" id="2.7.13.3"/>
    </reaction>
</comment>
<evidence type="ECO:0000256" key="12">
    <source>
        <dbReference type="ARBA" id="ARBA00023012"/>
    </source>
</evidence>
<dbReference type="InterPro" id="IPR003594">
    <property type="entry name" value="HATPase_dom"/>
</dbReference>
<evidence type="ECO:0000256" key="8">
    <source>
        <dbReference type="ARBA" id="ARBA00022741"/>
    </source>
</evidence>
<dbReference type="SUPFAM" id="SSF55785">
    <property type="entry name" value="PYP-like sensor domain (PAS domain)"/>
    <property type="match status" value="1"/>
</dbReference>
<dbReference type="EC" id="2.7.13.3" evidence="3"/>
<dbReference type="FunFam" id="1.10.287.130:FF:000001">
    <property type="entry name" value="Two-component sensor histidine kinase"/>
    <property type="match status" value="1"/>
</dbReference>
<dbReference type="CDD" id="cd00130">
    <property type="entry name" value="PAS"/>
    <property type="match status" value="1"/>
</dbReference>
<reference evidence="19" key="1">
    <citation type="journal article" date="2014" name="Int. J. Syst. Evol. Microbiol.">
        <title>Complete genome sequence of Corynebacterium casei LMG S-19264T (=DSM 44701T), isolated from a smear-ripened cheese.</title>
        <authorList>
            <consortium name="US DOE Joint Genome Institute (JGI-PGF)"/>
            <person name="Walter F."/>
            <person name="Albersmeier A."/>
            <person name="Kalinowski J."/>
            <person name="Ruckert C."/>
        </authorList>
    </citation>
    <scope>NUCLEOTIDE SEQUENCE</scope>
    <source>
        <strain evidence="19">CGMCC 1.10859</strain>
    </source>
</reference>
<dbReference type="Proteomes" id="UP000634647">
    <property type="component" value="Unassembled WGS sequence"/>
</dbReference>
<dbReference type="Gene3D" id="6.10.340.10">
    <property type="match status" value="1"/>
</dbReference>
<dbReference type="EMBL" id="BNAB01000002">
    <property type="protein sequence ID" value="GHD99389.1"/>
    <property type="molecule type" value="Genomic_DNA"/>
</dbReference>
<comment type="caution">
    <text evidence="19">The sequence shown here is derived from an EMBL/GenBank/DDBJ whole genome shotgun (WGS) entry which is preliminary data.</text>
</comment>
<dbReference type="PROSITE" id="PS50109">
    <property type="entry name" value="HIS_KIN"/>
    <property type="match status" value="1"/>
</dbReference>
<dbReference type="SUPFAM" id="SSF103190">
    <property type="entry name" value="Sensory domain-like"/>
    <property type="match status" value="1"/>
</dbReference>
<keyword evidence="9" id="KW-0418">Kinase</keyword>
<evidence type="ECO:0000256" key="6">
    <source>
        <dbReference type="ARBA" id="ARBA00022679"/>
    </source>
</evidence>
<organism evidence="19 22">
    <name type="scientific">Allgaiera indica</name>
    <dbReference type="NCBI Taxonomy" id="765699"/>
    <lineage>
        <taxon>Bacteria</taxon>
        <taxon>Pseudomonadati</taxon>
        <taxon>Pseudomonadota</taxon>
        <taxon>Alphaproteobacteria</taxon>
        <taxon>Rhodobacterales</taxon>
        <taxon>Paracoccaceae</taxon>
        <taxon>Allgaiera</taxon>
    </lineage>
</organism>
<dbReference type="PANTHER" id="PTHR42878">
    <property type="entry name" value="TWO-COMPONENT HISTIDINE KINASE"/>
    <property type="match status" value="1"/>
</dbReference>
<dbReference type="Proteomes" id="UP000199541">
    <property type="component" value="Unassembled WGS sequence"/>
</dbReference>
<sequence length="801" mass="88276">MFSLRVTIPAITGAVAIAAAGIIAVLFHLQAREIAQAGAQATVRSQSIWLAQQYEFQFQQFARDAALLGNTASVRELVGLPPVPAAPPFANNHRLAAKNAGGSKPRSDNSANVTALAPAGQPPDANPAQAKQAATTLFKTLLETNHEYLQARVISIRTGREILRVDKQSDGSVSPVPEAGLQDKSNESYYRLIARQDWSASTRTGTLRPPALFSRVDFNREFGKISYPVVFTQRVMYPLLDAGRQPAAFVILNFDYSDLLSHVFDELPKASRIVVSNEQGDYLTVDGHDGKQNLQINGEYTQEPSALVKSVLTAKPARGLLTFSDAIGYYTTVKLSPDQPGQVIRVAFVESLPDLMNALGNPTWEGWVAAGLILALALIATVTLTSIVMRPMRALGRAIDTATEDNSHLRMPQDWHHELGRLARAFQKLFDRRVQAETRLNLILDSIGEGIVTIDGSGTIVSFNPACERMFGYDREQALGENVSMLMPLRQARSHDKYLRRYVESGERKIEWEGRAEVGRRSDGSRFPLELTVTETEIDGVQHFIGVLRDISERQKLEQAKSEFLATVSHELRTPLTSIHGILKLLANESIRNDPEKCERFVGIAATNSERLRRLIVNMTEMMEFEGKIHSIARAPLDLLDLVETTAAYRQELEARSGVRIVVAEDCESVRVLGDRERLELVLENLLSNAVKFSPDGGEVRLGIRRTKDGQLGMVTVADEGAGVPEENRKKIWDRFTQADSSSRRSAEGAGLGLAVAAFLMRLHDGSVNYAPREGKGSLFWFELPVLPETPPAPEDADAAR</sequence>
<feature type="domain" description="Histidine kinase" evidence="16">
    <location>
        <begin position="567"/>
        <end position="788"/>
    </location>
</feature>
<dbReference type="SMART" id="SM00091">
    <property type="entry name" value="PAS"/>
    <property type="match status" value="1"/>
</dbReference>
<dbReference type="GO" id="GO:0007234">
    <property type="term" value="P:osmosensory signaling via phosphorelay pathway"/>
    <property type="evidence" value="ECO:0007669"/>
    <property type="project" value="TreeGrafter"/>
</dbReference>
<dbReference type="EMBL" id="FNOB01000002">
    <property type="protein sequence ID" value="SDW27223.1"/>
    <property type="molecule type" value="Genomic_DNA"/>
</dbReference>
<evidence type="ECO:0000256" key="3">
    <source>
        <dbReference type="ARBA" id="ARBA00012438"/>
    </source>
</evidence>
<dbReference type="PROSITE" id="PS50112">
    <property type="entry name" value="PAS"/>
    <property type="match status" value="1"/>
</dbReference>
<dbReference type="Pfam" id="PF02518">
    <property type="entry name" value="HATPase_c"/>
    <property type="match status" value="1"/>
</dbReference>
<keyword evidence="6" id="KW-0808">Transferase</keyword>
<evidence type="ECO:0000259" key="16">
    <source>
        <dbReference type="PROSITE" id="PS50109"/>
    </source>
</evidence>
<dbReference type="InterPro" id="IPR036097">
    <property type="entry name" value="HisK_dim/P_sf"/>
</dbReference>
<gene>
    <name evidence="19" type="ORF">GCM10008024_06570</name>
    <name evidence="20" type="ORF">SAMN05444006_102219</name>
</gene>
<evidence type="ECO:0000259" key="17">
    <source>
        <dbReference type="PROSITE" id="PS50112"/>
    </source>
</evidence>
<keyword evidence="12" id="KW-0902">Two-component regulatory system</keyword>
<dbReference type="Pfam" id="PF00989">
    <property type="entry name" value="PAS"/>
    <property type="match status" value="1"/>
</dbReference>